<proteinExistence type="predicted"/>
<evidence type="ECO:0000313" key="3">
    <source>
        <dbReference type="WBParaSite" id="jg17615"/>
    </source>
</evidence>
<organism evidence="2 3">
    <name type="scientific">Ditylenchus dipsaci</name>
    <dbReference type="NCBI Taxonomy" id="166011"/>
    <lineage>
        <taxon>Eukaryota</taxon>
        <taxon>Metazoa</taxon>
        <taxon>Ecdysozoa</taxon>
        <taxon>Nematoda</taxon>
        <taxon>Chromadorea</taxon>
        <taxon>Rhabditida</taxon>
        <taxon>Tylenchina</taxon>
        <taxon>Tylenchomorpha</taxon>
        <taxon>Sphaerularioidea</taxon>
        <taxon>Anguinidae</taxon>
        <taxon>Anguininae</taxon>
        <taxon>Ditylenchus</taxon>
    </lineage>
</organism>
<evidence type="ECO:0000313" key="2">
    <source>
        <dbReference type="Proteomes" id="UP000887574"/>
    </source>
</evidence>
<dbReference type="Proteomes" id="UP000887574">
    <property type="component" value="Unplaced"/>
</dbReference>
<feature type="region of interest" description="Disordered" evidence="1">
    <location>
        <begin position="1"/>
        <end position="26"/>
    </location>
</feature>
<name>A0A915DBY5_9BILA</name>
<keyword evidence="2" id="KW-1185">Reference proteome</keyword>
<dbReference type="WBParaSite" id="jg17615">
    <property type="protein sequence ID" value="jg17615"/>
    <property type="gene ID" value="jg17615"/>
</dbReference>
<sequence>MNHPSASLTSVSSSGGGVSKGRRKKGQQTSVYLTFFENGKCSIQGCGTNLCGKLTASNAKRYLSTCHSELPVFNMSAHRLLTWYASTTSMPLLHVENEYLKALLSLIPGSVEEFELDDYGLKK</sequence>
<protein>
    <submittedName>
        <fullName evidence="3">Uncharacterized protein</fullName>
    </submittedName>
</protein>
<accession>A0A915DBY5</accession>
<evidence type="ECO:0000256" key="1">
    <source>
        <dbReference type="SAM" id="MobiDB-lite"/>
    </source>
</evidence>
<dbReference type="AlphaFoldDB" id="A0A915DBY5"/>
<reference evidence="3" key="1">
    <citation type="submission" date="2022-11" db="UniProtKB">
        <authorList>
            <consortium name="WormBaseParasite"/>
        </authorList>
    </citation>
    <scope>IDENTIFICATION</scope>
</reference>